<dbReference type="PANTHER" id="PTHR43047">
    <property type="entry name" value="TWO-COMPONENT HISTIDINE PROTEIN KINASE"/>
    <property type="match status" value="1"/>
</dbReference>
<name>A0ABW6IH18_9CYAN</name>
<dbReference type="Pfam" id="PF02518">
    <property type="entry name" value="HATPase_c"/>
    <property type="match status" value="1"/>
</dbReference>
<keyword evidence="3 7" id="KW-0597">Phosphoprotein</keyword>
<dbReference type="InterPro" id="IPR003661">
    <property type="entry name" value="HisK_dim/P_dom"/>
</dbReference>
<keyword evidence="8" id="KW-0175">Coiled coil</keyword>
<dbReference type="RefSeq" id="WP_377965898.1">
    <property type="nucleotide sequence ID" value="NZ_JBHZOL010000085.1"/>
</dbReference>
<dbReference type="GO" id="GO:0005524">
    <property type="term" value="F:ATP binding"/>
    <property type="evidence" value="ECO:0007669"/>
    <property type="project" value="UniProtKB-KW"/>
</dbReference>
<dbReference type="CDD" id="cd16922">
    <property type="entry name" value="HATPase_EvgS-ArcB-TorS-like"/>
    <property type="match status" value="1"/>
</dbReference>
<dbReference type="EMBL" id="JBHZOL010000085">
    <property type="protein sequence ID" value="MFE4107309.1"/>
    <property type="molecule type" value="Genomic_DNA"/>
</dbReference>
<evidence type="ECO:0000259" key="10">
    <source>
        <dbReference type="PROSITE" id="PS50110"/>
    </source>
</evidence>
<dbReference type="Pfam" id="PF00512">
    <property type="entry name" value="HisKA"/>
    <property type="match status" value="1"/>
</dbReference>
<evidence type="ECO:0000256" key="3">
    <source>
        <dbReference type="ARBA" id="ARBA00022553"/>
    </source>
</evidence>
<evidence type="ECO:0000256" key="4">
    <source>
        <dbReference type="ARBA" id="ARBA00022679"/>
    </source>
</evidence>
<dbReference type="Pfam" id="PF00072">
    <property type="entry name" value="Response_reg"/>
    <property type="match status" value="1"/>
</dbReference>
<dbReference type="EC" id="2.7.13.3" evidence="2"/>
<evidence type="ECO:0000256" key="1">
    <source>
        <dbReference type="ARBA" id="ARBA00000085"/>
    </source>
</evidence>
<accession>A0ABW6IH18</accession>
<dbReference type="CDD" id="cd00156">
    <property type="entry name" value="REC"/>
    <property type="match status" value="1"/>
</dbReference>
<dbReference type="PROSITE" id="PS50109">
    <property type="entry name" value="HIS_KIN"/>
    <property type="match status" value="1"/>
</dbReference>
<dbReference type="InterPro" id="IPR005467">
    <property type="entry name" value="His_kinase_dom"/>
</dbReference>
<evidence type="ECO:0000256" key="5">
    <source>
        <dbReference type="ARBA" id="ARBA00022777"/>
    </source>
</evidence>
<comment type="caution">
    <text evidence="11">The sequence shown here is derived from an EMBL/GenBank/DDBJ whole genome shotgun (WGS) entry which is preliminary data.</text>
</comment>
<dbReference type="Gene3D" id="3.40.50.2300">
    <property type="match status" value="1"/>
</dbReference>
<dbReference type="InterPro" id="IPR003594">
    <property type="entry name" value="HATPase_dom"/>
</dbReference>
<dbReference type="PRINTS" id="PR00344">
    <property type="entry name" value="BCTRLSENSOR"/>
</dbReference>
<keyword evidence="4" id="KW-0808">Transferase</keyword>
<dbReference type="SUPFAM" id="SSF47384">
    <property type="entry name" value="Homodimeric domain of signal transducing histidine kinase"/>
    <property type="match status" value="1"/>
</dbReference>
<keyword evidence="6" id="KW-0902">Two-component regulatory system</keyword>
<evidence type="ECO:0000259" key="9">
    <source>
        <dbReference type="PROSITE" id="PS50109"/>
    </source>
</evidence>
<dbReference type="PROSITE" id="PS50110">
    <property type="entry name" value="RESPONSE_REGULATORY"/>
    <property type="match status" value="1"/>
</dbReference>
<evidence type="ECO:0000256" key="2">
    <source>
        <dbReference type="ARBA" id="ARBA00012438"/>
    </source>
</evidence>
<gene>
    <name evidence="11" type="ORF">ACFVKH_13530</name>
</gene>
<dbReference type="SUPFAM" id="SSF55874">
    <property type="entry name" value="ATPase domain of HSP90 chaperone/DNA topoisomerase II/histidine kinase"/>
    <property type="match status" value="1"/>
</dbReference>
<reference evidence="11 12" key="1">
    <citation type="submission" date="2024-10" db="EMBL/GenBank/DDBJ databases">
        <authorList>
            <person name="Ratan Roy A."/>
            <person name="Morales Sandoval P.H."/>
            <person name="De Los Santos Villalobos S."/>
            <person name="Chakraborty S."/>
            <person name="Mukherjee J."/>
        </authorList>
    </citation>
    <scope>NUCLEOTIDE SEQUENCE [LARGE SCALE GENOMIC DNA]</scope>
    <source>
        <strain evidence="11 12">S1</strain>
    </source>
</reference>
<dbReference type="InterPro" id="IPR011006">
    <property type="entry name" value="CheY-like_superfamily"/>
</dbReference>
<dbReference type="SMART" id="SM00387">
    <property type="entry name" value="HATPase_c"/>
    <property type="match status" value="1"/>
</dbReference>
<evidence type="ECO:0000313" key="11">
    <source>
        <dbReference type="EMBL" id="MFE4107309.1"/>
    </source>
</evidence>
<feature type="modified residue" description="4-aspartylphosphate" evidence="7">
    <location>
        <position position="69"/>
    </location>
</feature>
<protein>
    <recommendedName>
        <fullName evidence="2">histidine kinase</fullName>
        <ecNumber evidence="2">2.7.13.3</ecNumber>
    </recommendedName>
</protein>
<dbReference type="SMART" id="SM00388">
    <property type="entry name" value="HisKA"/>
    <property type="match status" value="1"/>
</dbReference>
<dbReference type="InterPro" id="IPR004358">
    <property type="entry name" value="Sig_transdc_His_kin-like_C"/>
</dbReference>
<dbReference type="CDD" id="cd00082">
    <property type="entry name" value="HisKA"/>
    <property type="match status" value="1"/>
</dbReference>
<dbReference type="InterPro" id="IPR036097">
    <property type="entry name" value="HisK_dim/P_sf"/>
</dbReference>
<dbReference type="SUPFAM" id="SSF52172">
    <property type="entry name" value="CheY-like"/>
    <property type="match status" value="1"/>
</dbReference>
<keyword evidence="12" id="KW-1185">Reference proteome</keyword>
<sequence length="438" mass="49452">MERTPAATSTAESTNPLKILIVDDDEIDRLAVRRAFRKAHMPLQFNEAEDCEAAIATLRQCSVDCVFLDYRLPDMDGLELVKALRQAGFKIPLIVLTGQGDEETAVELMKAGASDYLSKSRITPGTLVRCLRNAIRVYEAELEAERAQKELREKNEILTRQNLELERQRQQIQLQNIELIRASRLKSEFLATMSHELRTPMNAIIGFSQILLRRGEGVFTKQHMDMVQRILNNGKNLLALLNDILDFSKIEAGRLQLRLERFDLATLIEATTEELRSLAEERGLALKLRMQISDPWVVNDPNRLRQILVNLLSNAIKFTDRGQVSVELSEISPDKIRLKVIDTGIGIDPGHLKHIFEAFRQVDQTSTRRHPGTGLGLAIVDSLVKMMNGMIEVDSQLGQGSVFSVDLPRHIKMPDKNNSTLPHEVDIPPQNLSGLLKF</sequence>
<feature type="domain" description="Response regulatory" evidence="10">
    <location>
        <begin position="18"/>
        <end position="134"/>
    </location>
</feature>
<dbReference type="InterPro" id="IPR036890">
    <property type="entry name" value="HATPase_C_sf"/>
</dbReference>
<dbReference type="Proteomes" id="UP001600165">
    <property type="component" value="Unassembled WGS sequence"/>
</dbReference>
<proteinExistence type="predicted"/>
<evidence type="ECO:0000256" key="8">
    <source>
        <dbReference type="SAM" id="Coils"/>
    </source>
</evidence>
<dbReference type="InterPro" id="IPR001789">
    <property type="entry name" value="Sig_transdc_resp-reg_receiver"/>
</dbReference>
<evidence type="ECO:0000313" key="12">
    <source>
        <dbReference type="Proteomes" id="UP001600165"/>
    </source>
</evidence>
<dbReference type="SMART" id="SM00448">
    <property type="entry name" value="REC"/>
    <property type="match status" value="1"/>
</dbReference>
<keyword evidence="5" id="KW-0418">Kinase</keyword>
<comment type="catalytic activity">
    <reaction evidence="1">
        <text>ATP + protein L-histidine = ADP + protein N-phospho-L-histidine.</text>
        <dbReference type="EC" id="2.7.13.3"/>
    </reaction>
</comment>
<feature type="domain" description="Histidine kinase" evidence="9">
    <location>
        <begin position="192"/>
        <end position="411"/>
    </location>
</feature>
<feature type="coiled-coil region" evidence="8">
    <location>
        <begin position="128"/>
        <end position="182"/>
    </location>
</feature>
<dbReference type="Gene3D" id="3.30.565.10">
    <property type="entry name" value="Histidine kinase-like ATPase, C-terminal domain"/>
    <property type="match status" value="1"/>
</dbReference>
<keyword evidence="11" id="KW-0547">Nucleotide-binding</keyword>
<evidence type="ECO:0000256" key="6">
    <source>
        <dbReference type="ARBA" id="ARBA00023012"/>
    </source>
</evidence>
<keyword evidence="11" id="KW-0067">ATP-binding</keyword>
<dbReference type="Gene3D" id="1.10.287.130">
    <property type="match status" value="1"/>
</dbReference>
<organism evidence="11 12">
    <name type="scientific">Almyronema epifaneia S1</name>
    <dbReference type="NCBI Taxonomy" id="2991925"/>
    <lineage>
        <taxon>Bacteria</taxon>
        <taxon>Bacillati</taxon>
        <taxon>Cyanobacteriota</taxon>
        <taxon>Cyanophyceae</taxon>
        <taxon>Nodosilineales</taxon>
        <taxon>Nodosilineaceae</taxon>
        <taxon>Almyronema</taxon>
        <taxon>Almyronema epifaneia</taxon>
    </lineage>
</organism>
<evidence type="ECO:0000256" key="7">
    <source>
        <dbReference type="PROSITE-ProRule" id="PRU00169"/>
    </source>
</evidence>